<feature type="chain" id="PRO_5040766297" description="Chitinase" evidence="1">
    <location>
        <begin position="17"/>
        <end position="162"/>
    </location>
</feature>
<comment type="caution">
    <text evidence="2">The sequence shown here is derived from an EMBL/GenBank/DDBJ whole genome shotgun (WGS) entry which is preliminary data.</text>
</comment>
<protein>
    <recommendedName>
        <fullName evidence="4">Chitinase</fullName>
    </recommendedName>
</protein>
<evidence type="ECO:0000313" key="3">
    <source>
        <dbReference type="Proteomes" id="UP001165065"/>
    </source>
</evidence>
<dbReference type="Proteomes" id="UP001165065">
    <property type="component" value="Unassembled WGS sequence"/>
</dbReference>
<evidence type="ECO:0000313" key="2">
    <source>
        <dbReference type="EMBL" id="GMI19423.1"/>
    </source>
</evidence>
<dbReference type="InterPro" id="IPR011889">
    <property type="entry name" value="Liste_lipo_26"/>
</dbReference>
<dbReference type="OrthoDB" id="198852at2759"/>
<dbReference type="Pfam" id="PF03382">
    <property type="entry name" value="DUF285"/>
    <property type="match status" value="1"/>
</dbReference>
<gene>
    <name evidence="2" type="ORF">TrCOL_g4754</name>
</gene>
<organism evidence="2 3">
    <name type="scientific">Triparma columacea</name>
    <dbReference type="NCBI Taxonomy" id="722753"/>
    <lineage>
        <taxon>Eukaryota</taxon>
        <taxon>Sar</taxon>
        <taxon>Stramenopiles</taxon>
        <taxon>Ochrophyta</taxon>
        <taxon>Bolidophyceae</taxon>
        <taxon>Parmales</taxon>
        <taxon>Triparmaceae</taxon>
        <taxon>Triparma</taxon>
    </lineage>
</organism>
<evidence type="ECO:0000256" key="1">
    <source>
        <dbReference type="SAM" id="SignalP"/>
    </source>
</evidence>
<keyword evidence="3" id="KW-1185">Reference proteome</keyword>
<sequence>MLFLILTLLPGIVVLGFQPTTKQALKYAIDSHLRGSSDKGPINNWDTSLITDMSYLFCGYNTGDCDCGSLCSEYQQFNEDISGWDTSQVTSMSYMFFAAYDFNQDISGWDTSQVTSMSSMFRSAFNFNQDISGWGTSQVTSMIDMIFRILLIHSRVHGLPFR</sequence>
<feature type="signal peptide" evidence="1">
    <location>
        <begin position="1"/>
        <end position="16"/>
    </location>
</feature>
<dbReference type="InterPro" id="IPR005046">
    <property type="entry name" value="DUF285"/>
</dbReference>
<name>A0A9W7FVF9_9STRA</name>
<reference evidence="3" key="1">
    <citation type="journal article" date="2023" name="Commun. Biol.">
        <title>Genome analysis of Parmales, the sister group of diatoms, reveals the evolutionary specialization of diatoms from phago-mixotrophs to photoautotrophs.</title>
        <authorList>
            <person name="Ban H."/>
            <person name="Sato S."/>
            <person name="Yoshikawa S."/>
            <person name="Yamada K."/>
            <person name="Nakamura Y."/>
            <person name="Ichinomiya M."/>
            <person name="Sato N."/>
            <person name="Blanc-Mathieu R."/>
            <person name="Endo H."/>
            <person name="Kuwata A."/>
            <person name="Ogata H."/>
        </authorList>
    </citation>
    <scope>NUCLEOTIDE SEQUENCE [LARGE SCALE GENOMIC DNA]</scope>
</reference>
<keyword evidence="1" id="KW-0732">Signal</keyword>
<dbReference type="EMBL" id="BRYA01000493">
    <property type="protein sequence ID" value="GMI19423.1"/>
    <property type="molecule type" value="Genomic_DNA"/>
</dbReference>
<proteinExistence type="predicted"/>
<dbReference type="NCBIfam" id="TIGR02167">
    <property type="entry name" value="Liste_lipo_26"/>
    <property type="match status" value="2"/>
</dbReference>
<dbReference type="AlphaFoldDB" id="A0A9W7FVF9"/>
<evidence type="ECO:0008006" key="4">
    <source>
        <dbReference type="Google" id="ProtNLM"/>
    </source>
</evidence>
<accession>A0A9W7FVF9</accession>